<protein>
    <submittedName>
        <fullName evidence="1">Zinc-dependent peptidase</fullName>
    </submittedName>
</protein>
<dbReference type="CDD" id="cd20169">
    <property type="entry name" value="Peptidase_M90_mtfA"/>
    <property type="match status" value="1"/>
</dbReference>
<dbReference type="GO" id="GO:0005829">
    <property type="term" value="C:cytosol"/>
    <property type="evidence" value="ECO:0007669"/>
    <property type="project" value="TreeGrafter"/>
</dbReference>
<accession>A0A5C8KJS0</accession>
<dbReference type="PANTHER" id="PTHR30164">
    <property type="entry name" value="MTFA PEPTIDASE"/>
    <property type="match status" value="1"/>
</dbReference>
<dbReference type="EMBL" id="VRTS01000010">
    <property type="protein sequence ID" value="TXK59828.1"/>
    <property type="molecule type" value="Genomic_DNA"/>
</dbReference>
<dbReference type="InterPro" id="IPR024079">
    <property type="entry name" value="MetalloPept_cat_dom_sf"/>
</dbReference>
<keyword evidence="2" id="KW-1185">Reference proteome</keyword>
<dbReference type="Gene3D" id="1.10.472.150">
    <property type="entry name" value="Glucose-regulated metallo-peptidase M90, N-terminal domain"/>
    <property type="match status" value="1"/>
</dbReference>
<organism evidence="1 2">
    <name type="scientific">Alkalisalibacterium limincola</name>
    <dbReference type="NCBI Taxonomy" id="2699169"/>
    <lineage>
        <taxon>Bacteria</taxon>
        <taxon>Pseudomonadati</taxon>
        <taxon>Pseudomonadota</taxon>
        <taxon>Gammaproteobacteria</taxon>
        <taxon>Lysobacterales</taxon>
        <taxon>Lysobacteraceae</taxon>
        <taxon>Alkalisalibacterium</taxon>
    </lineage>
</organism>
<comment type="caution">
    <text evidence="1">The sequence shown here is derived from an EMBL/GenBank/DDBJ whole genome shotgun (WGS) entry which is preliminary data.</text>
</comment>
<evidence type="ECO:0000313" key="1">
    <source>
        <dbReference type="EMBL" id="TXK59828.1"/>
    </source>
</evidence>
<dbReference type="SUPFAM" id="SSF55486">
    <property type="entry name" value="Metalloproteases ('zincins'), catalytic domain"/>
    <property type="match status" value="1"/>
</dbReference>
<dbReference type="RefSeq" id="WP_147892442.1">
    <property type="nucleotide sequence ID" value="NZ_VRTS01000010.1"/>
</dbReference>
<gene>
    <name evidence="1" type="ORF">FU658_12810</name>
</gene>
<dbReference type="Gene3D" id="3.40.390.10">
    <property type="entry name" value="Collagenase (Catalytic Domain)"/>
    <property type="match status" value="1"/>
</dbReference>
<dbReference type="InterPro" id="IPR042252">
    <property type="entry name" value="MtfA_N"/>
</dbReference>
<name>A0A5C8KJS0_9GAMM</name>
<dbReference type="GO" id="GO:0004177">
    <property type="term" value="F:aminopeptidase activity"/>
    <property type="evidence" value="ECO:0007669"/>
    <property type="project" value="TreeGrafter"/>
</dbReference>
<sequence length="262" mass="28782">MSRLFDALRALFQPRPTRLTQSQWQELLGSVALVRGLDIPRQERLRALVERFLGEKTLTPVAGLELDPSMVHAIAALCCLPLLEVGPRGLSGWSQLIVYPGSFRARRHLVDDETGVVIEGEEDLAGEAWEAGPIVLSWEDIAADLEDPTPGFNVAIHEMAHKLDLLDGVLDGTPPLPADARADWARDFQQAYDALLADLEGGREPVIDEYAASAPEEFFAVVSEYHFTAPEHLARVMPRVAAHLCRVYGPPPRPTAPAESAR</sequence>
<dbReference type="PANTHER" id="PTHR30164:SF2">
    <property type="entry name" value="PROTEIN MTFA"/>
    <property type="match status" value="1"/>
</dbReference>
<evidence type="ECO:0000313" key="2">
    <source>
        <dbReference type="Proteomes" id="UP000321248"/>
    </source>
</evidence>
<reference evidence="1 2" key="1">
    <citation type="submission" date="2019-08" db="EMBL/GenBank/DDBJ databases">
        <authorList>
            <person name="Karlyshev A.V."/>
        </authorList>
    </citation>
    <scope>NUCLEOTIDE SEQUENCE [LARGE SCALE GENOMIC DNA]</scope>
    <source>
        <strain evidence="1 2">Alg18-2.2</strain>
    </source>
</reference>
<dbReference type="OrthoDB" id="9786424at2"/>
<dbReference type="Pfam" id="PF06167">
    <property type="entry name" value="Peptidase_M90"/>
    <property type="match status" value="1"/>
</dbReference>
<dbReference type="GO" id="GO:0008237">
    <property type="term" value="F:metallopeptidase activity"/>
    <property type="evidence" value="ECO:0007669"/>
    <property type="project" value="InterPro"/>
</dbReference>
<proteinExistence type="predicted"/>
<dbReference type="Proteomes" id="UP000321248">
    <property type="component" value="Unassembled WGS sequence"/>
</dbReference>
<dbReference type="AlphaFoldDB" id="A0A5C8KJS0"/>
<dbReference type="InterPro" id="IPR010384">
    <property type="entry name" value="MtfA_fam"/>
</dbReference>